<protein>
    <submittedName>
        <fullName evidence="1">Uncharacterized protein</fullName>
    </submittedName>
</protein>
<evidence type="ECO:0000313" key="1">
    <source>
        <dbReference type="EMBL" id="GAA1956181.1"/>
    </source>
</evidence>
<evidence type="ECO:0000313" key="2">
    <source>
        <dbReference type="Proteomes" id="UP001500571"/>
    </source>
</evidence>
<accession>A0ABN2QPQ5</accession>
<dbReference type="Proteomes" id="UP001500571">
    <property type="component" value="Unassembled WGS sequence"/>
</dbReference>
<sequence>MKARVHRLTVVVLVCGLLAGILLLVRAAHVGATSSGCGAIPAKTGTDGATAGRLPEGAQVIVKFRPGSVAGASRKSRECVLDQAGGPLGVSFQEQRTLGTGATLLAADRSLSAAEVRQLVNRLEQHADVEYAAPNETAYAVGG</sequence>
<organism evidence="1 2">
    <name type="scientific">Nocardioides panacihumi</name>
    <dbReference type="NCBI Taxonomy" id="400774"/>
    <lineage>
        <taxon>Bacteria</taxon>
        <taxon>Bacillati</taxon>
        <taxon>Actinomycetota</taxon>
        <taxon>Actinomycetes</taxon>
        <taxon>Propionibacteriales</taxon>
        <taxon>Nocardioidaceae</taxon>
        <taxon>Nocardioides</taxon>
    </lineage>
</organism>
<keyword evidence="2" id="KW-1185">Reference proteome</keyword>
<gene>
    <name evidence="1" type="ORF">GCM10009798_14410</name>
</gene>
<dbReference type="EMBL" id="BAAAPB010000001">
    <property type="protein sequence ID" value="GAA1956181.1"/>
    <property type="molecule type" value="Genomic_DNA"/>
</dbReference>
<comment type="caution">
    <text evidence="1">The sequence shown here is derived from an EMBL/GenBank/DDBJ whole genome shotgun (WGS) entry which is preliminary data.</text>
</comment>
<name>A0ABN2QPQ5_9ACTN</name>
<proteinExistence type="predicted"/>
<reference evidence="1 2" key="1">
    <citation type="journal article" date="2019" name="Int. J. Syst. Evol. Microbiol.">
        <title>The Global Catalogue of Microorganisms (GCM) 10K type strain sequencing project: providing services to taxonomists for standard genome sequencing and annotation.</title>
        <authorList>
            <consortium name="The Broad Institute Genomics Platform"/>
            <consortium name="The Broad Institute Genome Sequencing Center for Infectious Disease"/>
            <person name="Wu L."/>
            <person name="Ma J."/>
        </authorList>
    </citation>
    <scope>NUCLEOTIDE SEQUENCE [LARGE SCALE GENOMIC DNA]</scope>
    <source>
        <strain evidence="1 2">JCM 15309</strain>
    </source>
</reference>